<dbReference type="RefSeq" id="WP_114461922.1">
    <property type="nucleotide sequence ID" value="NZ_QPIW01000011.1"/>
</dbReference>
<proteinExistence type="inferred from homology"/>
<sequence>MKNLKKRLQQGETLNGCWLNLGSPLTAEIVGLSGFDWVLIDLEHGAGTEKDVLAQLQALESTPTTAFVRVESSDSARISRVLDMGAAGVMCPKVNNALEAKKVINGLHYPPFGNRGVAKMVRATGFGQNFQAYYDASKESLLGIIQIETVEALNHLDEIAALEGVDVLFIGPADLSMELGIFGQFDNPIFIDALQRIILAAQKAGKSTGILFFNPDDYQKYHDMGIRFIACGADATFVADGARAMAKKLAAARATYT</sequence>
<evidence type="ECO:0000313" key="5">
    <source>
        <dbReference type="EMBL" id="RDB05230.1"/>
    </source>
</evidence>
<feature type="domain" description="HpcH/HpaI aldolase/citrate lyase" evidence="4">
    <location>
        <begin position="16"/>
        <end position="238"/>
    </location>
</feature>
<dbReference type="Pfam" id="PF03328">
    <property type="entry name" value="HpcH_HpaI"/>
    <property type="match status" value="1"/>
</dbReference>
<evidence type="ECO:0000256" key="1">
    <source>
        <dbReference type="ARBA" id="ARBA00005568"/>
    </source>
</evidence>
<dbReference type="InterPro" id="IPR005000">
    <property type="entry name" value="Aldolase/citrate-lyase_domain"/>
</dbReference>
<evidence type="ECO:0000256" key="3">
    <source>
        <dbReference type="ARBA" id="ARBA00023239"/>
    </source>
</evidence>
<dbReference type="PANTHER" id="PTHR30502">
    <property type="entry name" value="2-KETO-3-DEOXY-L-RHAMNONATE ALDOLASE"/>
    <property type="match status" value="1"/>
</dbReference>
<keyword evidence="2" id="KW-0479">Metal-binding</keyword>
<evidence type="ECO:0000256" key="2">
    <source>
        <dbReference type="ARBA" id="ARBA00022723"/>
    </source>
</evidence>
<dbReference type="GO" id="GO:0016832">
    <property type="term" value="F:aldehyde-lyase activity"/>
    <property type="evidence" value="ECO:0007669"/>
    <property type="project" value="TreeGrafter"/>
</dbReference>
<dbReference type="Gene3D" id="3.20.20.60">
    <property type="entry name" value="Phosphoenolpyruvate-binding domains"/>
    <property type="match status" value="1"/>
</dbReference>
<evidence type="ECO:0000259" key="4">
    <source>
        <dbReference type="Pfam" id="PF03328"/>
    </source>
</evidence>
<dbReference type="EMBL" id="QPIW01000011">
    <property type="protein sequence ID" value="RDB05230.1"/>
    <property type="molecule type" value="Genomic_DNA"/>
</dbReference>
<gene>
    <name evidence="5" type="ORF">DVG78_15285</name>
</gene>
<dbReference type="SUPFAM" id="SSF51621">
    <property type="entry name" value="Phosphoenolpyruvate/pyruvate domain"/>
    <property type="match status" value="1"/>
</dbReference>
<dbReference type="OrthoDB" id="86160at2"/>
<comment type="similarity">
    <text evidence="1">Belongs to the HpcH/HpaI aldolase family.</text>
</comment>
<dbReference type="PANTHER" id="PTHR30502:SF0">
    <property type="entry name" value="PHOSPHOENOLPYRUVATE CARBOXYLASE FAMILY PROTEIN"/>
    <property type="match status" value="1"/>
</dbReference>
<dbReference type="InterPro" id="IPR050251">
    <property type="entry name" value="HpcH-HpaI_aldolase"/>
</dbReference>
<accession>A0A369I8L6</accession>
<dbReference type="InterPro" id="IPR040442">
    <property type="entry name" value="Pyrv_kinase-like_dom_sf"/>
</dbReference>
<keyword evidence="3" id="KW-0456">Lyase</keyword>
<reference evidence="5 6" key="1">
    <citation type="submission" date="2018-07" db="EMBL/GenBank/DDBJ databases">
        <title>Genome analysis of Runella aurantiaca.</title>
        <authorList>
            <person name="Yang X."/>
        </authorList>
    </citation>
    <scope>NUCLEOTIDE SEQUENCE [LARGE SCALE GENOMIC DNA]</scope>
    <source>
        <strain evidence="5 6">YX9</strain>
    </source>
</reference>
<organism evidence="5 6">
    <name type="scientific">Runella aurantiaca</name>
    <dbReference type="NCBI Taxonomy" id="2282308"/>
    <lineage>
        <taxon>Bacteria</taxon>
        <taxon>Pseudomonadati</taxon>
        <taxon>Bacteroidota</taxon>
        <taxon>Cytophagia</taxon>
        <taxon>Cytophagales</taxon>
        <taxon>Spirosomataceae</taxon>
        <taxon>Runella</taxon>
    </lineage>
</organism>
<name>A0A369I8L6_9BACT</name>
<dbReference type="AlphaFoldDB" id="A0A369I8L6"/>
<keyword evidence="6" id="KW-1185">Reference proteome</keyword>
<dbReference type="InterPro" id="IPR015813">
    <property type="entry name" value="Pyrv/PenolPyrv_kinase-like_dom"/>
</dbReference>
<dbReference type="GO" id="GO:0005737">
    <property type="term" value="C:cytoplasm"/>
    <property type="evidence" value="ECO:0007669"/>
    <property type="project" value="TreeGrafter"/>
</dbReference>
<comment type="caution">
    <text evidence="5">The sequence shown here is derived from an EMBL/GenBank/DDBJ whole genome shotgun (WGS) entry which is preliminary data.</text>
</comment>
<dbReference type="GO" id="GO:0046872">
    <property type="term" value="F:metal ion binding"/>
    <property type="evidence" value="ECO:0007669"/>
    <property type="project" value="UniProtKB-KW"/>
</dbReference>
<dbReference type="Proteomes" id="UP000253141">
    <property type="component" value="Unassembled WGS sequence"/>
</dbReference>
<protein>
    <submittedName>
        <fullName evidence="5">2-dehydro-3-deoxyglucarate aldolase</fullName>
    </submittedName>
</protein>
<evidence type="ECO:0000313" key="6">
    <source>
        <dbReference type="Proteomes" id="UP000253141"/>
    </source>
</evidence>